<dbReference type="Pfam" id="PF05649">
    <property type="entry name" value="Peptidase_M13_N"/>
    <property type="match status" value="1"/>
</dbReference>
<dbReference type="InterPro" id="IPR008753">
    <property type="entry name" value="Peptidase_M13_N"/>
</dbReference>
<reference evidence="4" key="1">
    <citation type="journal article" date="2014" name="Nat. Genet.">
        <title>Genome of the human hookworm Necator americanus.</title>
        <authorList>
            <person name="Tang Y.T."/>
            <person name="Gao X."/>
            <person name="Rosa B.A."/>
            <person name="Abubucker S."/>
            <person name="Hallsworth-Pepin K."/>
            <person name="Martin J."/>
            <person name="Tyagi R."/>
            <person name="Heizer E."/>
            <person name="Zhang X."/>
            <person name="Bhonagiri-Palsikar V."/>
            <person name="Minx P."/>
            <person name="Warren W.C."/>
            <person name="Wang Q."/>
            <person name="Zhan B."/>
            <person name="Hotez P.J."/>
            <person name="Sternberg P.W."/>
            <person name="Dougall A."/>
            <person name="Gaze S.T."/>
            <person name="Mulvenna J."/>
            <person name="Sotillo J."/>
            <person name="Ranganathan S."/>
            <person name="Rabelo E.M."/>
            <person name="Wilson R.K."/>
            <person name="Felgner P.L."/>
            <person name="Bethony J."/>
            <person name="Hawdon J.M."/>
            <person name="Gasser R.B."/>
            <person name="Loukas A."/>
            <person name="Mitreva M."/>
        </authorList>
    </citation>
    <scope>NUCLEOTIDE SEQUENCE [LARGE SCALE GENOMIC DNA]</scope>
</reference>
<sequence>MDELGRSDHTLRNKKEEFEQGDLGLGDSRIGRIYYLDRKKHGRKIAAYRQFLISKITLLLEDSNQPKNETKIAKDVDEVVDFETMFAKILVADDDSRNFNTRHSLRRLKDLQKLMPVVNWAQYFHSVAPNVVHEYFASNPEIIIAEIDFMKRLTNLLQSTDPRIITNYVYMRYSSSWVGELGERYEDILQRQSWPYKHSWKILNHDSLATFTRVFPSTLDLGAPLLKTPMMA</sequence>
<dbReference type="EMBL" id="KI658303">
    <property type="protein sequence ID" value="ETN83113.1"/>
    <property type="molecule type" value="Genomic_DNA"/>
</dbReference>
<dbReference type="InterPro" id="IPR000718">
    <property type="entry name" value="Peptidase_M13"/>
</dbReference>
<evidence type="ECO:0000313" key="3">
    <source>
        <dbReference type="EMBL" id="ETN83113.1"/>
    </source>
</evidence>
<feature type="domain" description="Peptidase M13 N-terminal" evidence="2">
    <location>
        <begin position="18"/>
        <end position="188"/>
    </location>
</feature>
<dbReference type="Gene3D" id="1.10.1380.10">
    <property type="entry name" value="Neutral endopeptidase , domain2"/>
    <property type="match status" value="1"/>
</dbReference>
<dbReference type="GO" id="GO:0006508">
    <property type="term" value="P:proteolysis"/>
    <property type="evidence" value="ECO:0007669"/>
    <property type="project" value="InterPro"/>
</dbReference>
<evidence type="ECO:0000256" key="1">
    <source>
        <dbReference type="ARBA" id="ARBA00007357"/>
    </source>
</evidence>
<proteinExistence type="inferred from homology"/>
<keyword evidence="4" id="KW-1185">Reference proteome</keyword>
<dbReference type="SUPFAM" id="SSF55486">
    <property type="entry name" value="Metalloproteases ('zincins'), catalytic domain"/>
    <property type="match status" value="1"/>
</dbReference>
<name>W2TMW3_NECAM</name>
<organism evidence="3 4">
    <name type="scientific">Necator americanus</name>
    <name type="common">Human hookworm</name>
    <dbReference type="NCBI Taxonomy" id="51031"/>
    <lineage>
        <taxon>Eukaryota</taxon>
        <taxon>Metazoa</taxon>
        <taxon>Ecdysozoa</taxon>
        <taxon>Nematoda</taxon>
        <taxon>Chromadorea</taxon>
        <taxon>Rhabditida</taxon>
        <taxon>Rhabditina</taxon>
        <taxon>Rhabditomorpha</taxon>
        <taxon>Strongyloidea</taxon>
        <taxon>Ancylostomatidae</taxon>
        <taxon>Bunostominae</taxon>
        <taxon>Necator</taxon>
    </lineage>
</organism>
<dbReference type="GO" id="GO:0004222">
    <property type="term" value="F:metalloendopeptidase activity"/>
    <property type="evidence" value="ECO:0007669"/>
    <property type="project" value="InterPro"/>
</dbReference>
<dbReference type="KEGG" id="nai:NECAME_07583"/>
<dbReference type="AlphaFoldDB" id="W2TMW3"/>
<dbReference type="Proteomes" id="UP000053676">
    <property type="component" value="Unassembled WGS sequence"/>
</dbReference>
<evidence type="ECO:0000313" key="4">
    <source>
        <dbReference type="Proteomes" id="UP000053676"/>
    </source>
</evidence>
<protein>
    <recommendedName>
        <fullName evidence="2">Peptidase M13 N-terminal domain-containing protein</fullName>
    </recommendedName>
</protein>
<gene>
    <name evidence="3" type="ORF">NECAME_07583</name>
</gene>
<dbReference type="STRING" id="51031.W2TMW3"/>
<accession>W2TMW3</accession>
<dbReference type="PROSITE" id="PS51885">
    <property type="entry name" value="NEPRILYSIN"/>
    <property type="match status" value="1"/>
</dbReference>
<dbReference type="OrthoDB" id="5845958at2759"/>
<dbReference type="InterPro" id="IPR042089">
    <property type="entry name" value="Peptidase_M13_dom_2"/>
</dbReference>
<evidence type="ECO:0000259" key="2">
    <source>
        <dbReference type="Pfam" id="PF05649"/>
    </source>
</evidence>
<comment type="similarity">
    <text evidence="1">Belongs to the peptidase M13 family.</text>
</comment>